<feature type="signal peptide" evidence="2">
    <location>
        <begin position="1"/>
        <end position="21"/>
    </location>
</feature>
<keyword evidence="4" id="KW-1185">Reference proteome</keyword>
<evidence type="ECO:0000256" key="2">
    <source>
        <dbReference type="SAM" id="SignalP"/>
    </source>
</evidence>
<dbReference type="EMBL" id="OOIN01000028">
    <property type="protein sequence ID" value="SPO29406.1"/>
    <property type="molecule type" value="Genomic_DNA"/>
</dbReference>
<dbReference type="Proteomes" id="UP000324022">
    <property type="component" value="Unassembled WGS sequence"/>
</dbReference>
<feature type="chain" id="PRO_5022817022" evidence="2">
    <location>
        <begin position="22"/>
        <end position="319"/>
    </location>
</feature>
<evidence type="ECO:0000256" key="1">
    <source>
        <dbReference type="SAM" id="MobiDB-lite"/>
    </source>
</evidence>
<sequence>MIRYYLIGVLLLSCMAIATPGDTPPGSSDSQKTDAGSRPDSLKADKGSRIRRPPEISMFPMQAGDSRMQFMPAQPSMAGKEVADDPLVDLSLFGYKQRTDDPVSSETAGLRTDPNDNPKKRPKYYVEQPHSPPRLPEESIPEGLKNMDDHQKLIYNLDRYHFRLLSADANLQGKDLNYLRTLENRVARHHQRTDNFLRILRGPRFMGSEPANNRQPPTHQSIVANIRQPPPHQAIPANIRQPRPLQSIPANIRQLPPNPTIPENIRQPFPDPPIEVLKLRSELDKLHMRNNKMVDTLTYFRFQDEYGQAKAYGEKLLDM</sequence>
<accession>A0A5C3EIH0</accession>
<gene>
    <name evidence="3" type="ORF">UTRI_04868_B</name>
</gene>
<keyword evidence="2" id="KW-0732">Signal</keyword>
<evidence type="ECO:0000313" key="4">
    <source>
        <dbReference type="Proteomes" id="UP000324022"/>
    </source>
</evidence>
<feature type="region of interest" description="Disordered" evidence="1">
    <location>
        <begin position="98"/>
        <end position="141"/>
    </location>
</feature>
<evidence type="ECO:0000313" key="3">
    <source>
        <dbReference type="EMBL" id="SPO29406.1"/>
    </source>
</evidence>
<protein>
    <submittedName>
        <fullName evidence="3">Uncharacterized protein</fullName>
    </submittedName>
</protein>
<proteinExistence type="predicted"/>
<dbReference type="AlphaFoldDB" id="A0A5C3EIH0"/>
<reference evidence="3 4" key="1">
    <citation type="submission" date="2018-03" db="EMBL/GenBank/DDBJ databases">
        <authorList>
            <person name="Guldener U."/>
        </authorList>
    </citation>
    <scope>NUCLEOTIDE SEQUENCE [LARGE SCALE GENOMIC DNA]</scope>
    <source>
        <strain evidence="3 4">NBRC100155</strain>
    </source>
</reference>
<organism evidence="3 4">
    <name type="scientific">Ustilago trichophora</name>
    <dbReference type="NCBI Taxonomy" id="86804"/>
    <lineage>
        <taxon>Eukaryota</taxon>
        <taxon>Fungi</taxon>
        <taxon>Dikarya</taxon>
        <taxon>Basidiomycota</taxon>
        <taxon>Ustilaginomycotina</taxon>
        <taxon>Ustilaginomycetes</taxon>
        <taxon>Ustilaginales</taxon>
        <taxon>Ustilaginaceae</taxon>
        <taxon>Ustilago</taxon>
    </lineage>
</organism>
<feature type="region of interest" description="Disordered" evidence="1">
    <location>
        <begin position="22"/>
        <end position="56"/>
    </location>
</feature>
<feature type="compositionally biased region" description="Basic and acidic residues" evidence="1">
    <location>
        <begin position="31"/>
        <end position="54"/>
    </location>
</feature>
<name>A0A5C3EIH0_9BASI</name>